<reference evidence="3 4" key="1">
    <citation type="journal article" date="2019" name="Int. J. Syst. Evol. Microbiol.">
        <title>The Global Catalogue of Microorganisms (GCM) 10K type strain sequencing project: providing services to taxonomists for standard genome sequencing and annotation.</title>
        <authorList>
            <consortium name="The Broad Institute Genomics Platform"/>
            <consortium name="The Broad Institute Genome Sequencing Center for Infectious Disease"/>
            <person name="Wu L."/>
            <person name="Ma J."/>
        </authorList>
    </citation>
    <scope>NUCLEOTIDE SEQUENCE [LARGE SCALE GENOMIC DNA]</scope>
    <source>
        <strain evidence="3 4">JCM 15628</strain>
    </source>
</reference>
<proteinExistence type="predicted"/>
<name>A0ABN2SWX7_9MICO</name>
<sequence>MTRDAASAAESAERAAASHDEEAATREFRRAWAPPPAGRARRRWAAFGISGRLSAGWVLTLLVFSVIALGNIPGSILARDDARLLQAHGKSFVCDEVEVHVSHVSGRGGGYNTVDGVRVTVPGSTDPVELESVGADSSATQDIYDPMKVGWQTPDSQTGYRPPLPIRILRDENGVIATAMTQRDYEYQLSAYEPEGEAVLGIACLVLAALSLLLNRVRLRRRARRLGYGCA</sequence>
<feature type="region of interest" description="Disordered" evidence="1">
    <location>
        <begin position="1"/>
        <end position="32"/>
    </location>
</feature>
<comment type="caution">
    <text evidence="3">The sequence shown here is derived from an EMBL/GenBank/DDBJ whole genome shotgun (WGS) entry which is preliminary data.</text>
</comment>
<dbReference type="Proteomes" id="UP001500013">
    <property type="component" value="Unassembled WGS sequence"/>
</dbReference>
<feature type="compositionally biased region" description="Low complexity" evidence="1">
    <location>
        <begin position="1"/>
        <end position="10"/>
    </location>
</feature>
<gene>
    <name evidence="3" type="ORF">GCM10009817_40370</name>
</gene>
<evidence type="ECO:0000313" key="4">
    <source>
        <dbReference type="Proteomes" id="UP001500013"/>
    </source>
</evidence>
<evidence type="ECO:0000313" key="3">
    <source>
        <dbReference type="EMBL" id="GAA1994013.1"/>
    </source>
</evidence>
<evidence type="ECO:0000256" key="2">
    <source>
        <dbReference type="SAM" id="Phobius"/>
    </source>
</evidence>
<feature type="compositionally biased region" description="Basic and acidic residues" evidence="1">
    <location>
        <begin position="11"/>
        <end position="30"/>
    </location>
</feature>
<keyword evidence="2" id="KW-0812">Transmembrane</keyword>
<organism evidence="3 4">
    <name type="scientific">Terrabacter lapilli</name>
    <dbReference type="NCBI Taxonomy" id="436231"/>
    <lineage>
        <taxon>Bacteria</taxon>
        <taxon>Bacillati</taxon>
        <taxon>Actinomycetota</taxon>
        <taxon>Actinomycetes</taxon>
        <taxon>Micrococcales</taxon>
        <taxon>Intrasporangiaceae</taxon>
        <taxon>Terrabacter</taxon>
    </lineage>
</organism>
<dbReference type="RefSeq" id="WP_344067149.1">
    <property type="nucleotide sequence ID" value="NZ_BAAAPU010000012.1"/>
</dbReference>
<dbReference type="EMBL" id="BAAAPU010000012">
    <property type="protein sequence ID" value="GAA1994013.1"/>
    <property type="molecule type" value="Genomic_DNA"/>
</dbReference>
<feature type="transmembrane region" description="Helical" evidence="2">
    <location>
        <begin position="198"/>
        <end position="215"/>
    </location>
</feature>
<feature type="transmembrane region" description="Helical" evidence="2">
    <location>
        <begin position="49"/>
        <end position="70"/>
    </location>
</feature>
<keyword evidence="4" id="KW-1185">Reference proteome</keyword>
<keyword evidence="2" id="KW-0472">Membrane</keyword>
<keyword evidence="2" id="KW-1133">Transmembrane helix</keyword>
<accession>A0ABN2SWX7</accession>
<evidence type="ECO:0000256" key="1">
    <source>
        <dbReference type="SAM" id="MobiDB-lite"/>
    </source>
</evidence>
<protein>
    <submittedName>
        <fullName evidence="3">Uncharacterized protein</fullName>
    </submittedName>
</protein>